<proteinExistence type="predicted"/>
<protein>
    <submittedName>
        <fullName evidence="2">Uncharacterized protein</fullName>
    </submittedName>
</protein>
<evidence type="ECO:0000313" key="2">
    <source>
        <dbReference type="EMBL" id="OAE27582.1"/>
    </source>
</evidence>
<evidence type="ECO:0000256" key="1">
    <source>
        <dbReference type="SAM" id="MobiDB-lite"/>
    </source>
</evidence>
<feature type="region of interest" description="Disordered" evidence="1">
    <location>
        <begin position="77"/>
        <end position="112"/>
    </location>
</feature>
<evidence type="ECO:0000313" key="3">
    <source>
        <dbReference type="Proteomes" id="UP000077202"/>
    </source>
</evidence>
<accession>A0A176W4X1</accession>
<sequence>MKRRSANVHACSKMKARRPRVMEEDNIKCSETVFQCQMSLEEWAETEPDKAVTDDEWPSAKGVRPLEWRLSAVRVEDSMEEGEEQGADTEVEISNHGHRPPRQSSVYTPSGKEYSKVLNVEHVNIGS</sequence>
<feature type="compositionally biased region" description="Basic residues" evidence="1">
    <location>
        <begin position="1"/>
        <end position="19"/>
    </location>
</feature>
<dbReference type="AlphaFoldDB" id="A0A176W4X1"/>
<comment type="caution">
    <text evidence="2">The sequence shown here is derived from an EMBL/GenBank/DDBJ whole genome shotgun (WGS) entry which is preliminary data.</text>
</comment>
<reference evidence="2" key="1">
    <citation type="submission" date="2016-03" db="EMBL/GenBank/DDBJ databases">
        <title>Mechanisms controlling the formation of the plant cell surface in tip-growing cells are functionally conserved among land plants.</title>
        <authorList>
            <person name="Honkanen S."/>
            <person name="Jones V.A."/>
            <person name="Morieri G."/>
            <person name="Champion C."/>
            <person name="Hetherington A.J."/>
            <person name="Kelly S."/>
            <person name="Saint-Marcoux D."/>
            <person name="Proust H."/>
            <person name="Prescott H."/>
            <person name="Dolan L."/>
        </authorList>
    </citation>
    <scope>NUCLEOTIDE SEQUENCE [LARGE SCALE GENOMIC DNA]</scope>
    <source>
        <tissue evidence="2">Whole gametophyte</tissue>
    </source>
</reference>
<keyword evidence="3" id="KW-1185">Reference proteome</keyword>
<gene>
    <name evidence="2" type="ORF">AXG93_2779s1320</name>
</gene>
<organism evidence="2 3">
    <name type="scientific">Marchantia polymorpha subsp. ruderalis</name>
    <dbReference type="NCBI Taxonomy" id="1480154"/>
    <lineage>
        <taxon>Eukaryota</taxon>
        <taxon>Viridiplantae</taxon>
        <taxon>Streptophyta</taxon>
        <taxon>Embryophyta</taxon>
        <taxon>Marchantiophyta</taxon>
        <taxon>Marchantiopsida</taxon>
        <taxon>Marchantiidae</taxon>
        <taxon>Marchantiales</taxon>
        <taxon>Marchantiaceae</taxon>
        <taxon>Marchantia</taxon>
    </lineage>
</organism>
<dbReference type="Proteomes" id="UP000077202">
    <property type="component" value="Unassembled WGS sequence"/>
</dbReference>
<dbReference type="EMBL" id="LVLJ01001862">
    <property type="protein sequence ID" value="OAE27582.1"/>
    <property type="molecule type" value="Genomic_DNA"/>
</dbReference>
<feature type="compositionally biased region" description="Acidic residues" evidence="1">
    <location>
        <begin position="78"/>
        <end position="91"/>
    </location>
</feature>
<feature type="region of interest" description="Disordered" evidence="1">
    <location>
        <begin position="1"/>
        <end position="20"/>
    </location>
</feature>
<name>A0A176W4X1_MARPO</name>